<proteinExistence type="predicted"/>
<accession>A0A450WR17</accession>
<protein>
    <submittedName>
        <fullName evidence="1">Uncharacterized protein</fullName>
    </submittedName>
</protein>
<organism evidence="1">
    <name type="scientific">Candidatus Kentrum sp. LPFa</name>
    <dbReference type="NCBI Taxonomy" id="2126335"/>
    <lineage>
        <taxon>Bacteria</taxon>
        <taxon>Pseudomonadati</taxon>
        <taxon>Pseudomonadota</taxon>
        <taxon>Gammaproteobacteria</taxon>
        <taxon>Candidatus Kentrum</taxon>
    </lineage>
</organism>
<dbReference type="AlphaFoldDB" id="A0A450WR17"/>
<evidence type="ECO:0000313" key="1">
    <source>
        <dbReference type="EMBL" id="VFK19492.1"/>
    </source>
</evidence>
<reference evidence="1" key="1">
    <citation type="submission" date="2019-02" db="EMBL/GenBank/DDBJ databases">
        <authorList>
            <person name="Gruber-Vodicka R. H."/>
            <person name="Seah K. B. B."/>
        </authorList>
    </citation>
    <scope>NUCLEOTIDE SEQUENCE</scope>
    <source>
        <strain evidence="1">BECK_S313</strain>
    </source>
</reference>
<dbReference type="EMBL" id="CAADFK010000174">
    <property type="protein sequence ID" value="VFK19492.1"/>
    <property type="molecule type" value="Genomic_DNA"/>
</dbReference>
<name>A0A450WR17_9GAMM</name>
<sequence>MKPLRGEGAKPSAIKSITSRQDWWGGASISVRANFPPETLFLQYRNVTSPFSLLCARGHSIKHYEVTTPTTPTISSNSGQWSASQEIRRLRPCYRADVYLVRYLENFRQNDQEIIDCH</sequence>
<gene>
    <name evidence="1" type="ORF">BECKLPF1236B_GA0070989_11745</name>
</gene>